<evidence type="ECO:0000313" key="3">
    <source>
        <dbReference type="Proteomes" id="UP000015346"/>
    </source>
</evidence>
<feature type="compositionally biased region" description="Low complexity" evidence="1">
    <location>
        <begin position="63"/>
        <end position="79"/>
    </location>
</feature>
<dbReference type="AlphaFoldDB" id="S9RYW8"/>
<name>S9RYW8_9RHOB</name>
<organism evidence="2 3">
    <name type="scientific">Rubellimicrobium thermophilum DSM 16684</name>
    <dbReference type="NCBI Taxonomy" id="1123069"/>
    <lineage>
        <taxon>Bacteria</taxon>
        <taxon>Pseudomonadati</taxon>
        <taxon>Pseudomonadota</taxon>
        <taxon>Alphaproteobacteria</taxon>
        <taxon>Rhodobacterales</taxon>
        <taxon>Roseobacteraceae</taxon>
        <taxon>Rubellimicrobium</taxon>
    </lineage>
</organism>
<feature type="compositionally biased region" description="Polar residues" evidence="1">
    <location>
        <begin position="45"/>
        <end position="54"/>
    </location>
</feature>
<gene>
    <name evidence="2" type="ORF">ruthe_02834</name>
</gene>
<feature type="region of interest" description="Disordered" evidence="1">
    <location>
        <begin position="1"/>
        <end position="174"/>
    </location>
</feature>
<evidence type="ECO:0000313" key="2">
    <source>
        <dbReference type="EMBL" id="EPX83210.1"/>
    </source>
</evidence>
<protein>
    <submittedName>
        <fullName evidence="2">Uncharacterized protein</fullName>
    </submittedName>
</protein>
<dbReference type="HOGENOM" id="CLU_1239390_0_0_5"/>
<feature type="compositionally biased region" description="Low complexity" evidence="1">
    <location>
        <begin position="26"/>
        <end position="41"/>
    </location>
</feature>
<feature type="compositionally biased region" description="Low complexity" evidence="1">
    <location>
        <begin position="1"/>
        <end position="19"/>
    </location>
</feature>
<dbReference type="Proteomes" id="UP000015346">
    <property type="component" value="Unassembled WGS sequence"/>
</dbReference>
<keyword evidence="3" id="KW-1185">Reference proteome</keyword>
<comment type="caution">
    <text evidence="2">The sequence shown here is derived from an EMBL/GenBank/DDBJ whole genome shotgun (WGS) entry which is preliminary data.</text>
</comment>
<proteinExistence type="predicted"/>
<dbReference type="EMBL" id="AOLV01000033">
    <property type="protein sequence ID" value="EPX83210.1"/>
    <property type="molecule type" value="Genomic_DNA"/>
</dbReference>
<reference evidence="2 3" key="1">
    <citation type="journal article" date="2013" name="Stand. Genomic Sci.">
        <title>Genome sequence of the reddish-pigmented Rubellimicrobium thermophilum type strain (DSM 16684(T)), a member of the Roseobacter clade.</title>
        <authorList>
            <person name="Fiebig A."/>
            <person name="Riedel T."/>
            <person name="Gronow S."/>
            <person name="Petersen J."/>
            <person name="Klenk H.P."/>
            <person name="Goker M."/>
        </authorList>
    </citation>
    <scope>NUCLEOTIDE SEQUENCE [LARGE SCALE GENOMIC DNA]</scope>
    <source>
        <strain evidence="2 3">DSM 16684</strain>
    </source>
</reference>
<sequence length="223" mass="23981">MPPKAASSHSRSFAHSQLSVPRRARTSAGRRANSASSASARVGTPRQSVVSVPSRQAEETPSRRGSSHSPSSAHSQESSKAPEARIAQSKLSVPSAQAPVPPKRASSHSLSRAYSQESGPSCAATGMADRAIMNTDSRAGPRRRSAGRTGQADMRTLPHAATARRSGRMPARGASVTGVGRVTAWFLLRFERWKKDTAERLRFRLRERRPPRISRCPTPRAAG</sequence>
<feature type="compositionally biased region" description="Polar residues" evidence="1">
    <location>
        <begin position="107"/>
        <end position="119"/>
    </location>
</feature>
<accession>S9RYW8</accession>
<evidence type="ECO:0000256" key="1">
    <source>
        <dbReference type="SAM" id="MobiDB-lite"/>
    </source>
</evidence>